<dbReference type="GO" id="GO:0032259">
    <property type="term" value="P:methylation"/>
    <property type="evidence" value="ECO:0007669"/>
    <property type="project" value="UniProtKB-KW"/>
</dbReference>
<dbReference type="RefSeq" id="WP_379572231.1">
    <property type="nucleotide sequence ID" value="NZ_JBHUFV010000017.1"/>
</dbReference>
<dbReference type="EC" id="2.1.1.-" evidence="2"/>
<protein>
    <submittedName>
        <fullName evidence="2">Class I SAM-dependent methyltransferase</fullName>
        <ecNumber evidence="2">2.1.1.-</ecNumber>
    </submittedName>
</protein>
<proteinExistence type="predicted"/>
<name>A0ABW4SST7_9ACTN</name>
<dbReference type="Gene3D" id="3.40.50.150">
    <property type="entry name" value="Vaccinia Virus protein VP39"/>
    <property type="match status" value="1"/>
</dbReference>
<accession>A0ABW4SST7</accession>
<feature type="domain" description="Methyltransferase" evidence="1">
    <location>
        <begin position="69"/>
        <end position="152"/>
    </location>
</feature>
<evidence type="ECO:0000313" key="2">
    <source>
        <dbReference type="EMBL" id="MFD1932184.1"/>
    </source>
</evidence>
<dbReference type="InterPro" id="IPR041698">
    <property type="entry name" value="Methyltransf_25"/>
</dbReference>
<dbReference type="GO" id="GO:0008168">
    <property type="term" value="F:methyltransferase activity"/>
    <property type="evidence" value="ECO:0007669"/>
    <property type="project" value="UniProtKB-KW"/>
</dbReference>
<evidence type="ECO:0000313" key="3">
    <source>
        <dbReference type="Proteomes" id="UP001597368"/>
    </source>
</evidence>
<dbReference type="SUPFAM" id="SSF53335">
    <property type="entry name" value="S-adenosyl-L-methionine-dependent methyltransferases"/>
    <property type="match status" value="1"/>
</dbReference>
<dbReference type="EMBL" id="JBHUFV010000017">
    <property type="protein sequence ID" value="MFD1932184.1"/>
    <property type="molecule type" value="Genomic_DNA"/>
</dbReference>
<organism evidence="2 3">
    <name type="scientific">Nonomuraea mangrovi</name>
    <dbReference type="NCBI Taxonomy" id="2316207"/>
    <lineage>
        <taxon>Bacteria</taxon>
        <taxon>Bacillati</taxon>
        <taxon>Actinomycetota</taxon>
        <taxon>Actinomycetes</taxon>
        <taxon>Streptosporangiales</taxon>
        <taxon>Streptosporangiaceae</taxon>
        <taxon>Nonomuraea</taxon>
    </lineage>
</organism>
<keyword evidence="3" id="KW-1185">Reference proteome</keyword>
<dbReference type="InterPro" id="IPR029063">
    <property type="entry name" value="SAM-dependent_MTases_sf"/>
</dbReference>
<keyword evidence="2" id="KW-0489">Methyltransferase</keyword>
<reference evidence="3" key="1">
    <citation type="journal article" date="2019" name="Int. J. Syst. Evol. Microbiol.">
        <title>The Global Catalogue of Microorganisms (GCM) 10K type strain sequencing project: providing services to taxonomists for standard genome sequencing and annotation.</title>
        <authorList>
            <consortium name="The Broad Institute Genomics Platform"/>
            <consortium name="The Broad Institute Genome Sequencing Center for Infectious Disease"/>
            <person name="Wu L."/>
            <person name="Ma J."/>
        </authorList>
    </citation>
    <scope>NUCLEOTIDE SEQUENCE [LARGE SCALE GENOMIC DNA]</scope>
    <source>
        <strain evidence="3">ICMP 6774ER</strain>
    </source>
</reference>
<evidence type="ECO:0000259" key="1">
    <source>
        <dbReference type="Pfam" id="PF13649"/>
    </source>
</evidence>
<keyword evidence="2" id="KW-0808">Transferase</keyword>
<sequence>MNAEALNERWRQNLESWAIPPEILAKAPVDPWGHSPARFAARTDRAVAEPEGPTLARVAEALPEGGTLLDVGSGTGAASLPLAGRLGELVAVDTSAAMLAEFTVRADKAGVHATTIEGNWPQVEAKAGKADVVVAAHVVYNVPDLAAFLRALDSHATRRVVIELPHRHPMSWMSPLWEHFHGVRRPVRPIAEDAVALAAALGFDVRVEEREAPIERFATIEELAASVCHRACLDPARAPEVAATAMEMGMWPVPRDRWVTLWWNQNDA</sequence>
<comment type="caution">
    <text evidence="2">The sequence shown here is derived from an EMBL/GenBank/DDBJ whole genome shotgun (WGS) entry which is preliminary data.</text>
</comment>
<dbReference type="Pfam" id="PF13649">
    <property type="entry name" value="Methyltransf_25"/>
    <property type="match status" value="1"/>
</dbReference>
<dbReference type="Proteomes" id="UP001597368">
    <property type="component" value="Unassembled WGS sequence"/>
</dbReference>
<gene>
    <name evidence="2" type="ORF">ACFSKW_11930</name>
</gene>